<dbReference type="Pfam" id="PF10551">
    <property type="entry name" value="MULE"/>
    <property type="match status" value="1"/>
</dbReference>
<name>A0AAD9X940_9ROSI</name>
<feature type="region of interest" description="Disordered" evidence="1">
    <location>
        <begin position="41"/>
        <end position="149"/>
    </location>
</feature>
<feature type="compositionally biased region" description="Polar residues" evidence="1">
    <location>
        <begin position="114"/>
        <end position="131"/>
    </location>
</feature>
<dbReference type="PANTHER" id="PTHR31973">
    <property type="entry name" value="POLYPROTEIN, PUTATIVE-RELATED"/>
    <property type="match status" value="1"/>
</dbReference>
<accession>A0AAD9X940</accession>
<organism evidence="3 4">
    <name type="scientific">Dipteronia dyeriana</name>
    <dbReference type="NCBI Taxonomy" id="168575"/>
    <lineage>
        <taxon>Eukaryota</taxon>
        <taxon>Viridiplantae</taxon>
        <taxon>Streptophyta</taxon>
        <taxon>Embryophyta</taxon>
        <taxon>Tracheophyta</taxon>
        <taxon>Spermatophyta</taxon>
        <taxon>Magnoliopsida</taxon>
        <taxon>eudicotyledons</taxon>
        <taxon>Gunneridae</taxon>
        <taxon>Pentapetalae</taxon>
        <taxon>rosids</taxon>
        <taxon>malvids</taxon>
        <taxon>Sapindales</taxon>
        <taxon>Sapindaceae</taxon>
        <taxon>Hippocastanoideae</taxon>
        <taxon>Acereae</taxon>
        <taxon>Dipteronia</taxon>
    </lineage>
</organism>
<dbReference type="AlphaFoldDB" id="A0AAD9X940"/>
<evidence type="ECO:0000313" key="4">
    <source>
        <dbReference type="Proteomes" id="UP001280121"/>
    </source>
</evidence>
<dbReference type="PANTHER" id="PTHR31973:SF187">
    <property type="entry name" value="MUTATOR TRANSPOSASE MUDRA PROTEIN"/>
    <property type="match status" value="1"/>
</dbReference>
<feature type="compositionally biased region" description="Gly residues" evidence="1">
    <location>
        <begin position="92"/>
        <end position="106"/>
    </location>
</feature>
<protein>
    <recommendedName>
        <fullName evidence="2">MULE transposase domain-containing protein</fullName>
    </recommendedName>
</protein>
<sequence>MDKILKVTVVYGAQVFDLGECDVDHINLINLVHAMTKEVSGSNEFPNGGFTGEDTESDDAQFEEGVESDGDTGEGFNSGVGVGLDGMEDEGGQTGEGVNNGVGVGLDGMEDEGLQTSEGVENGKGVQNESVENGEDVHAGEGLDGDVVDEDEITKQCMALFDGYESRSDDDYFTDHDEESSDQKKTKISLGNLSVGIPFERQKGGDIKFFVGQIFGSKEEMRDIFREYAIREDDKHDCHRVYNNSEAKVKWIASRVESLVKSNPTVGAKVLGDLILERYNVAVDMKKLYNVKQRVMSQLRSDHNSFFSLKMFLQFPENRHLCFMSDRQKGLVKALHTHFPLASIRFCARHIYANFRSSYHGHNYKKMFWKASRSSNLFHFNVALDLIGEVDPKAKQWLMKIDPHCWSRFGYDQYIRCDHVTNNMTEAFNSMLGTHRAQTYLQLLEFIRRMIKRKLQERKEECEAWRDVLPLRVNARILKNSQASRQLTIISVGDQEYELLGPYGTFPVKLKEYYCGCGS</sequence>
<evidence type="ECO:0000256" key="1">
    <source>
        <dbReference type="SAM" id="MobiDB-lite"/>
    </source>
</evidence>
<comment type="caution">
    <text evidence="3">The sequence shown here is derived from an EMBL/GenBank/DDBJ whole genome shotgun (WGS) entry which is preliminary data.</text>
</comment>
<dbReference type="Proteomes" id="UP001280121">
    <property type="component" value="Unassembled WGS sequence"/>
</dbReference>
<gene>
    <name evidence="3" type="ORF">Ddye_008146</name>
</gene>
<proteinExistence type="predicted"/>
<keyword evidence="4" id="KW-1185">Reference proteome</keyword>
<feature type="compositionally biased region" description="Acidic residues" evidence="1">
    <location>
        <begin position="53"/>
        <end position="72"/>
    </location>
</feature>
<feature type="domain" description="MULE transposase" evidence="2">
    <location>
        <begin position="286"/>
        <end position="354"/>
    </location>
</feature>
<dbReference type="EMBL" id="JANJYI010000003">
    <property type="protein sequence ID" value="KAK2655094.1"/>
    <property type="molecule type" value="Genomic_DNA"/>
</dbReference>
<evidence type="ECO:0000259" key="2">
    <source>
        <dbReference type="Pfam" id="PF10551"/>
    </source>
</evidence>
<evidence type="ECO:0000313" key="3">
    <source>
        <dbReference type="EMBL" id="KAK2655094.1"/>
    </source>
</evidence>
<reference evidence="3" key="1">
    <citation type="journal article" date="2023" name="Plant J.">
        <title>Genome sequences and population genomics provide insights into the demographic history, inbreeding, and mutation load of two 'living fossil' tree species of Dipteronia.</title>
        <authorList>
            <person name="Feng Y."/>
            <person name="Comes H.P."/>
            <person name="Chen J."/>
            <person name="Zhu S."/>
            <person name="Lu R."/>
            <person name="Zhang X."/>
            <person name="Li P."/>
            <person name="Qiu J."/>
            <person name="Olsen K.M."/>
            <person name="Qiu Y."/>
        </authorList>
    </citation>
    <scope>NUCLEOTIDE SEQUENCE</scope>
    <source>
        <strain evidence="3">KIB01</strain>
    </source>
</reference>
<dbReference type="InterPro" id="IPR018289">
    <property type="entry name" value="MULE_transposase_dom"/>
</dbReference>